<dbReference type="EMBL" id="LFBV01000010">
    <property type="protein sequence ID" value="OKH90915.1"/>
    <property type="molecule type" value="Genomic_DNA"/>
</dbReference>
<evidence type="ECO:0000313" key="3">
    <source>
        <dbReference type="Proteomes" id="UP000186455"/>
    </source>
</evidence>
<reference evidence="2 3" key="1">
    <citation type="submission" date="2015-06" db="EMBL/GenBank/DDBJ databases">
        <title>Cloning and characterization of the uncialamcin biosynthetic gene cluster.</title>
        <authorList>
            <person name="Yan X."/>
            <person name="Huang T."/>
            <person name="Ge H."/>
            <person name="Shen B."/>
        </authorList>
    </citation>
    <scope>NUCLEOTIDE SEQUENCE [LARGE SCALE GENOMIC DNA]</scope>
    <source>
        <strain evidence="2 3">DCA2648</strain>
    </source>
</reference>
<feature type="signal peptide" evidence="1">
    <location>
        <begin position="1"/>
        <end position="29"/>
    </location>
</feature>
<dbReference type="AlphaFoldDB" id="A0A1Q4UZB0"/>
<name>A0A1Q4UZB0_9ACTN</name>
<dbReference type="RefSeq" id="WP_073793582.1">
    <property type="nucleotide sequence ID" value="NZ_CP108638.1"/>
</dbReference>
<evidence type="ECO:0000256" key="1">
    <source>
        <dbReference type="SAM" id="SignalP"/>
    </source>
</evidence>
<dbReference type="GeneID" id="96795180"/>
<evidence type="ECO:0008006" key="4">
    <source>
        <dbReference type="Google" id="ProtNLM"/>
    </source>
</evidence>
<protein>
    <recommendedName>
        <fullName evidence="4">Lipoprotein</fullName>
    </recommendedName>
</protein>
<accession>A0A1Q4UZB0</accession>
<gene>
    <name evidence="2" type="ORF">AB852_30775</name>
</gene>
<sequence length="153" mass="16641">MRSTVFRRLATTTAVLGAALALTAPMASAAQPAPLVPGELYKVQLNLLRCVNISESGEDELYLKLDGGVVVPTSTCAERGTVDYSAIDPERFIFEGGTPLNVELWEQDPDYIDPDDKLGVFELNDARVNATNIARVVKNGDYSYTLTYTVLPL</sequence>
<evidence type="ECO:0000313" key="2">
    <source>
        <dbReference type="EMBL" id="OKH90915.1"/>
    </source>
</evidence>
<dbReference type="Proteomes" id="UP000186455">
    <property type="component" value="Unassembled WGS sequence"/>
</dbReference>
<feature type="chain" id="PRO_5010312236" description="Lipoprotein" evidence="1">
    <location>
        <begin position="30"/>
        <end position="153"/>
    </location>
</feature>
<comment type="caution">
    <text evidence="2">The sequence shown here is derived from an EMBL/GenBank/DDBJ whole genome shotgun (WGS) entry which is preliminary data.</text>
</comment>
<proteinExistence type="predicted"/>
<keyword evidence="3" id="KW-1185">Reference proteome</keyword>
<keyword evidence="1" id="KW-0732">Signal</keyword>
<organism evidence="2 3">
    <name type="scientific">Streptomyces uncialis</name>
    <dbReference type="NCBI Taxonomy" id="1048205"/>
    <lineage>
        <taxon>Bacteria</taxon>
        <taxon>Bacillati</taxon>
        <taxon>Actinomycetota</taxon>
        <taxon>Actinomycetes</taxon>
        <taxon>Kitasatosporales</taxon>
        <taxon>Streptomycetaceae</taxon>
        <taxon>Streptomyces</taxon>
    </lineage>
</organism>